<dbReference type="AlphaFoldDB" id="A0A6L6J8G1"/>
<dbReference type="OrthoDB" id="9796517at2"/>
<dbReference type="Gene3D" id="2.70.98.10">
    <property type="match status" value="1"/>
</dbReference>
<dbReference type="InterPro" id="IPR011013">
    <property type="entry name" value="Gal_mutarotase_sf_dom"/>
</dbReference>
<dbReference type="GO" id="GO:0016853">
    <property type="term" value="F:isomerase activity"/>
    <property type="evidence" value="ECO:0007669"/>
    <property type="project" value="InterPro"/>
</dbReference>
<evidence type="ECO:0008006" key="3">
    <source>
        <dbReference type="Google" id="ProtNLM"/>
    </source>
</evidence>
<dbReference type="GO" id="GO:0030246">
    <property type="term" value="F:carbohydrate binding"/>
    <property type="evidence" value="ECO:0007669"/>
    <property type="project" value="InterPro"/>
</dbReference>
<accession>A0A6L6J8G1</accession>
<dbReference type="InterPro" id="IPR008183">
    <property type="entry name" value="Aldose_1/G6P_1-epimerase"/>
</dbReference>
<dbReference type="CDD" id="cd09021">
    <property type="entry name" value="Aldose_epim_Ec_YphB"/>
    <property type="match status" value="1"/>
</dbReference>
<dbReference type="Proteomes" id="UP000478183">
    <property type="component" value="Unassembled WGS sequence"/>
</dbReference>
<dbReference type="GO" id="GO:0005975">
    <property type="term" value="P:carbohydrate metabolic process"/>
    <property type="evidence" value="ECO:0007669"/>
    <property type="project" value="InterPro"/>
</dbReference>
<evidence type="ECO:0000313" key="2">
    <source>
        <dbReference type="Proteomes" id="UP000478183"/>
    </source>
</evidence>
<comment type="caution">
    <text evidence="1">The sequence shown here is derived from an EMBL/GenBank/DDBJ whole genome shotgun (WGS) entry which is preliminary data.</text>
</comment>
<name>A0A6L6J8G1_9RHOB</name>
<protein>
    <recommendedName>
        <fullName evidence="3">Aldose 1-epimerase</fullName>
    </recommendedName>
</protein>
<dbReference type="Pfam" id="PF01263">
    <property type="entry name" value="Aldose_epim"/>
    <property type="match status" value="1"/>
</dbReference>
<dbReference type="InterPro" id="IPR014718">
    <property type="entry name" value="GH-type_carb-bd"/>
</dbReference>
<organism evidence="1 2">
    <name type="scientific">Paracoccus aestuariivivens</name>
    <dbReference type="NCBI Taxonomy" id="1820333"/>
    <lineage>
        <taxon>Bacteria</taxon>
        <taxon>Pseudomonadati</taxon>
        <taxon>Pseudomonadota</taxon>
        <taxon>Alphaproteobacteria</taxon>
        <taxon>Rhodobacterales</taxon>
        <taxon>Paracoccaceae</taxon>
        <taxon>Paracoccus</taxon>
    </lineage>
</organism>
<dbReference type="EMBL" id="WMIE01000001">
    <property type="protein sequence ID" value="MTH76917.1"/>
    <property type="molecule type" value="Genomic_DNA"/>
</dbReference>
<evidence type="ECO:0000313" key="1">
    <source>
        <dbReference type="EMBL" id="MTH76917.1"/>
    </source>
</evidence>
<proteinExistence type="predicted"/>
<reference evidence="1 2" key="1">
    <citation type="submission" date="2019-11" db="EMBL/GenBank/DDBJ databases">
        <authorList>
            <person name="Dong K."/>
        </authorList>
    </citation>
    <scope>NUCLEOTIDE SEQUENCE [LARGE SCALE GENOMIC DNA]</scope>
    <source>
        <strain evidence="1 2">NBRC 111993</strain>
    </source>
</reference>
<gene>
    <name evidence="1" type="ORF">GL286_04150</name>
</gene>
<keyword evidence="2" id="KW-1185">Reference proteome</keyword>
<sequence length="291" mass="31994">MITLQSGSYRLTVAPEYGATILSAEWLGRDEWKPVLEPLASPENGLKAGCFVMAPFANRIDHGHFFFDGKSFQLPINNIPEDMAIHGFARNHVWKVTEQAADHVLLVLDLNEPSLPWQFTLVQQISIAADGIKVALHITNLGDAPMPFGFGLHPWFPKPAETYLSFASDGAHTRDARGLPLPDLHPVQGMSENDQKALDGLPWFDACIGGWNPRKAVLRWPEYEVALSASGALRHLHVYNPDDRPVVCAEPVSHLPDVINRPELGEDAQMTVLAPGETLSGKMHLAARPIG</sequence>
<dbReference type="RefSeq" id="WP_155094246.1">
    <property type="nucleotide sequence ID" value="NZ_WMIE01000001.1"/>
</dbReference>
<dbReference type="SUPFAM" id="SSF74650">
    <property type="entry name" value="Galactose mutarotase-like"/>
    <property type="match status" value="1"/>
</dbReference>